<organism evidence="3 4">
    <name type="scientific">Ferrithrix thermotolerans DSM 19514</name>
    <dbReference type="NCBI Taxonomy" id="1121881"/>
    <lineage>
        <taxon>Bacteria</taxon>
        <taxon>Bacillati</taxon>
        <taxon>Actinomycetota</taxon>
        <taxon>Acidimicrobiia</taxon>
        <taxon>Acidimicrobiales</taxon>
        <taxon>Acidimicrobiaceae</taxon>
        <taxon>Ferrithrix</taxon>
    </lineage>
</organism>
<protein>
    <recommendedName>
        <fullName evidence="2">NAD/GMP synthase domain-containing protein</fullName>
    </recommendedName>
</protein>
<dbReference type="Gene3D" id="3.40.50.620">
    <property type="entry name" value="HUPs"/>
    <property type="match status" value="1"/>
</dbReference>
<evidence type="ECO:0000313" key="4">
    <source>
        <dbReference type="Proteomes" id="UP000184295"/>
    </source>
</evidence>
<accession>A0A1M4XQJ3</accession>
<dbReference type="CDD" id="cd01990">
    <property type="entry name" value="LarE-like"/>
    <property type="match status" value="1"/>
</dbReference>
<dbReference type="PIRSF" id="PIRSF006661">
    <property type="entry name" value="PP-lp_UCP006661"/>
    <property type="match status" value="1"/>
</dbReference>
<dbReference type="Pfam" id="PF02540">
    <property type="entry name" value="NAD_synthase"/>
    <property type="match status" value="1"/>
</dbReference>
<evidence type="ECO:0000256" key="1">
    <source>
        <dbReference type="PIRSR" id="PIRSR006661-1"/>
    </source>
</evidence>
<keyword evidence="4" id="KW-1185">Reference proteome</keyword>
<dbReference type="GO" id="GO:0016783">
    <property type="term" value="F:sulfurtransferase activity"/>
    <property type="evidence" value="ECO:0007669"/>
    <property type="project" value="InterPro"/>
</dbReference>
<sequence>MDKLTSNYAGWVSVKDTKSLLKRVRGTEIEPKLQRLEAILGDLGSVVVGLSGGVDSTLLAFVARLCLGYNRVVAVTAVSESLPREELDLCEEFCSDHDIEFKAVRTRELENERYVENSPLRCYFCKTELFSELTPIAIDRGAVVVLGVNASDDPDMRPGQRAAVERGGRFPLREADITKTEIRELARVSGLSTWDKPQAACLASRVPFGTPVTIGTLSSIDRVERGVRGLGFRQIRARHHGDLVRLEFLLEDLEMALKVSDELVSICKAAGYRFVTLDLEGFTSASFQVRSAVPSQDL</sequence>
<name>A0A1M4XQJ3_9ACTN</name>
<dbReference type="GO" id="GO:0006163">
    <property type="term" value="P:purine nucleotide metabolic process"/>
    <property type="evidence" value="ECO:0007669"/>
    <property type="project" value="UniProtKB-ARBA"/>
</dbReference>
<dbReference type="InterPro" id="IPR022310">
    <property type="entry name" value="NAD/GMP_synthase"/>
</dbReference>
<dbReference type="SUPFAM" id="SSF52402">
    <property type="entry name" value="Adenine nucleotide alpha hydrolases-like"/>
    <property type="match status" value="1"/>
</dbReference>
<feature type="active site" description="Nucleophile and sulfur donor" evidence="1">
    <location>
        <position position="201"/>
    </location>
</feature>
<dbReference type="InterPro" id="IPR052188">
    <property type="entry name" value="Ni-pincer_cofactor_biosynth"/>
</dbReference>
<dbReference type="NCBIfam" id="TIGR00268">
    <property type="entry name" value="ATP-dependent sacrificial sulfur transferase LarE"/>
    <property type="match status" value="1"/>
</dbReference>
<dbReference type="PANTHER" id="PTHR43169">
    <property type="entry name" value="EXSB FAMILY PROTEIN"/>
    <property type="match status" value="1"/>
</dbReference>
<dbReference type="Proteomes" id="UP000184295">
    <property type="component" value="Unassembled WGS sequence"/>
</dbReference>
<dbReference type="PANTHER" id="PTHR43169:SF2">
    <property type="entry name" value="NAD_GMP SYNTHASE DOMAIN-CONTAINING PROTEIN"/>
    <property type="match status" value="1"/>
</dbReference>
<dbReference type="EMBL" id="FQUL01000043">
    <property type="protein sequence ID" value="SHE95725.1"/>
    <property type="molecule type" value="Genomic_DNA"/>
</dbReference>
<gene>
    <name evidence="3" type="ORF">SAMN02745225_02101</name>
</gene>
<dbReference type="STRING" id="1121881.SAMN02745225_02101"/>
<dbReference type="InterPro" id="IPR014729">
    <property type="entry name" value="Rossmann-like_a/b/a_fold"/>
</dbReference>
<dbReference type="InterPro" id="IPR005232">
    <property type="entry name" value="LarE"/>
</dbReference>
<proteinExistence type="predicted"/>
<dbReference type="AlphaFoldDB" id="A0A1M4XQJ3"/>
<feature type="domain" description="NAD/GMP synthase" evidence="2">
    <location>
        <begin position="45"/>
        <end position="105"/>
    </location>
</feature>
<evidence type="ECO:0000313" key="3">
    <source>
        <dbReference type="EMBL" id="SHE95725.1"/>
    </source>
</evidence>
<reference evidence="4" key="1">
    <citation type="submission" date="2016-11" db="EMBL/GenBank/DDBJ databases">
        <authorList>
            <person name="Varghese N."/>
            <person name="Submissions S."/>
        </authorList>
    </citation>
    <scope>NUCLEOTIDE SEQUENCE [LARGE SCALE GENOMIC DNA]</scope>
    <source>
        <strain evidence="4">DSM 19514</strain>
    </source>
</reference>
<evidence type="ECO:0000259" key="2">
    <source>
        <dbReference type="Pfam" id="PF02540"/>
    </source>
</evidence>